<feature type="compositionally biased region" description="Low complexity" evidence="1">
    <location>
        <begin position="1131"/>
        <end position="1149"/>
    </location>
</feature>
<feature type="compositionally biased region" description="Low complexity" evidence="1">
    <location>
        <begin position="120"/>
        <end position="152"/>
    </location>
</feature>
<feature type="region of interest" description="Disordered" evidence="1">
    <location>
        <begin position="1"/>
        <end position="72"/>
    </location>
</feature>
<feature type="compositionally biased region" description="Acidic residues" evidence="1">
    <location>
        <begin position="238"/>
        <end position="249"/>
    </location>
</feature>
<dbReference type="Gene3D" id="1.25.40.10">
    <property type="entry name" value="Tetratricopeptide repeat domain"/>
    <property type="match status" value="2"/>
</dbReference>
<feature type="region of interest" description="Disordered" evidence="1">
    <location>
        <begin position="1129"/>
        <end position="1183"/>
    </location>
</feature>
<feature type="compositionally biased region" description="Acidic residues" evidence="1">
    <location>
        <begin position="1026"/>
        <end position="1038"/>
    </location>
</feature>
<feature type="region of interest" description="Disordered" evidence="1">
    <location>
        <begin position="1017"/>
        <end position="1038"/>
    </location>
</feature>
<feature type="region of interest" description="Disordered" evidence="1">
    <location>
        <begin position="639"/>
        <end position="676"/>
    </location>
</feature>
<dbReference type="Proteomes" id="UP001054857">
    <property type="component" value="Unassembled WGS sequence"/>
</dbReference>
<protein>
    <submittedName>
        <fullName evidence="2">Uncharacterized protein</fullName>
    </submittedName>
</protein>
<dbReference type="InterPro" id="IPR011990">
    <property type="entry name" value="TPR-like_helical_dom_sf"/>
</dbReference>
<feature type="region of interest" description="Disordered" evidence="1">
    <location>
        <begin position="724"/>
        <end position="746"/>
    </location>
</feature>
<accession>A0AAD3HIF2</accession>
<proteinExistence type="predicted"/>
<feature type="compositionally biased region" description="Polar residues" evidence="1">
    <location>
        <begin position="725"/>
        <end position="735"/>
    </location>
</feature>
<feature type="region of interest" description="Disordered" evidence="1">
    <location>
        <begin position="297"/>
        <end position="319"/>
    </location>
</feature>
<feature type="region of interest" description="Disordered" evidence="1">
    <location>
        <begin position="86"/>
        <end position="272"/>
    </location>
</feature>
<feature type="compositionally biased region" description="Low complexity" evidence="1">
    <location>
        <begin position="86"/>
        <end position="99"/>
    </location>
</feature>
<feature type="compositionally biased region" description="Low complexity" evidence="1">
    <location>
        <begin position="641"/>
        <end position="676"/>
    </location>
</feature>
<feature type="compositionally biased region" description="Low complexity" evidence="1">
    <location>
        <begin position="410"/>
        <end position="436"/>
    </location>
</feature>
<feature type="compositionally biased region" description="Low complexity" evidence="1">
    <location>
        <begin position="737"/>
        <end position="746"/>
    </location>
</feature>
<sequence length="1355" mass="143951">MGCGASLDKNSSSAVVDPGGLRDRSLPQTVILQEGVARAGARNPSEQQKQQQQQHAQESQQQQQLQQQQELQEQQQLLLASLLAASPRPTSVSPTASSVPAPPRPPAVSAPSDPPPPPAASSAAHATSARRPVSASALAPTSAGAASTPPRAVSARVSIPQTCGSNASSAPQPQPASGAALVATPPSPAAAAAAAPAASPPPAPELRIAAAQEDASTPLPEEAAGRAEDQQAQQPQQQEEEEEQDEQDAEQEKTAEQQQQPKLEEEEKEQEAQTLLVPQAALGASVPSSAAAVLLPPEEGQQEQQPQQQQPPPPPQPRMVDCAVSLRFLMDFCDSVPQDMPTWKVVTDVIVPATRERRCRYVEMIDPRDVGRCDYFISHRWATPFSHLVHYVRKHLIELGDVREAATAAATGSGAAPPPGSGADAAEAEEAAGAAGAEEEEGSSEAQLRADQVFVWCDIFAINQHPGQIQADDLSQLKDCVVASKQTLLCLDDQGMVLTRIWCLYEIWNTVLVGGAPKLAVLGYDVKQDAFKEVYITLDVGEAQATVESDRVRILADIAASTGLQELNLVIKRALIESTQAEAENAQKVLLPSAKDWKDFQRIIEAITKHTQMLTAVGRHQESARYGYLIQAVSDKWQKSQQQQQQQQRPTPSSAAGAEATVEGEAAAGAGAASDASAPAWHWSHYPRDPELRQVLERARAAERAARFDSAMTFYREVVSKAIEKQQQMPPQEATSGDAAEPPAGTTTEAAAALGLDLAGCRLHLGVFLASRGFVEQAACEEGEPAVQLFGQLAGRDSLSYASAAHQGALLCKHVSQSTELRSRLLAEAYDILEPRLGPSHAATLDTLREKAEMTYSSGDFPGGIALYHQLAVRLSVGADLLQLVPDTGAADPPGGVERGSEQVVWRQQQQQQTLVELTAGASAGAATGTIAATAASTTAVQLLSAKAVETWFLLASYLGNSAGREDDSIRLARALIPHKRRDYIRRLREAVGSGGEYASTAEAELLRLQLPRRRAGEEAVGGEGEGGEEVWEPEGLADPDDPRVDIVGICAELVTWSTALAKKAQLEAAVRLQWRLADICRANQMAATEMQLPNGKVSTPDAYERCLLLDLSVPGVARVAARMLAQRNNGSATAATSATTGADSAVDAPSSKSAPTSAEPACASPQKAGAEGPDGPHDDSMSSAGYLELIQELGRLWGAQDYSAAEVAARRIVAVQSAGHGAVSQEVVEARRQLASLLHSAGRQEEGVAEMRAALGVHQRMLHGKDPGMAQTLQSLAHMLSDREEAEQLYRQAVALVEKVHGPDHFEVGMALVSLGGFLMEDGERLAEGQQALNRGLAIQQKFQEQQQALAKAF</sequence>
<dbReference type="EMBL" id="BMAR01000002">
    <property type="protein sequence ID" value="GFR41736.1"/>
    <property type="molecule type" value="Genomic_DNA"/>
</dbReference>
<name>A0AAD3HIF2_9CHLO</name>
<feature type="compositionally biased region" description="Low complexity" evidence="1">
    <location>
        <begin position="45"/>
        <end position="72"/>
    </location>
</feature>
<gene>
    <name evidence="2" type="ORF">Agub_g2489</name>
</gene>
<feature type="compositionally biased region" description="Pro residues" evidence="1">
    <location>
        <begin position="100"/>
        <end position="119"/>
    </location>
</feature>
<feature type="compositionally biased region" description="Low complexity" evidence="1">
    <location>
        <begin position="164"/>
        <end position="180"/>
    </location>
</feature>
<feature type="region of interest" description="Disordered" evidence="1">
    <location>
        <begin position="410"/>
        <end position="443"/>
    </location>
</feature>
<dbReference type="SUPFAM" id="SSF48452">
    <property type="entry name" value="TPR-like"/>
    <property type="match status" value="1"/>
</dbReference>
<organism evidence="2 3">
    <name type="scientific">Astrephomene gubernaculifera</name>
    <dbReference type="NCBI Taxonomy" id="47775"/>
    <lineage>
        <taxon>Eukaryota</taxon>
        <taxon>Viridiplantae</taxon>
        <taxon>Chlorophyta</taxon>
        <taxon>core chlorophytes</taxon>
        <taxon>Chlorophyceae</taxon>
        <taxon>CS clade</taxon>
        <taxon>Chlamydomonadales</taxon>
        <taxon>Astrephomenaceae</taxon>
        <taxon>Astrephomene</taxon>
    </lineage>
</organism>
<evidence type="ECO:0000256" key="1">
    <source>
        <dbReference type="SAM" id="MobiDB-lite"/>
    </source>
</evidence>
<dbReference type="PANTHER" id="PTHR37330">
    <property type="entry name" value="CONSERVED TRANSMEMBRANE PROTEIN-RELATED"/>
    <property type="match status" value="1"/>
</dbReference>
<feature type="compositionally biased region" description="Low complexity" evidence="1">
    <location>
        <begin position="297"/>
        <end position="308"/>
    </location>
</feature>
<comment type="caution">
    <text evidence="2">The sequence shown here is derived from an EMBL/GenBank/DDBJ whole genome shotgun (WGS) entry which is preliminary data.</text>
</comment>
<keyword evidence="3" id="KW-1185">Reference proteome</keyword>
<reference evidence="2 3" key="1">
    <citation type="journal article" date="2021" name="Sci. Rep.">
        <title>Genome sequencing of the multicellular alga Astrephomene provides insights into convergent evolution of germ-soma differentiation.</title>
        <authorList>
            <person name="Yamashita S."/>
            <person name="Yamamoto K."/>
            <person name="Matsuzaki R."/>
            <person name="Suzuki S."/>
            <person name="Yamaguchi H."/>
            <person name="Hirooka S."/>
            <person name="Minakuchi Y."/>
            <person name="Miyagishima S."/>
            <person name="Kawachi M."/>
            <person name="Toyoda A."/>
            <person name="Nozaki H."/>
        </authorList>
    </citation>
    <scope>NUCLEOTIDE SEQUENCE [LARGE SCALE GENOMIC DNA]</scope>
    <source>
        <strain evidence="2 3">NIES-4017</strain>
    </source>
</reference>
<dbReference type="PANTHER" id="PTHR37330:SF1">
    <property type="entry name" value="CONSERVED TRANSMEMBRANE PROTEIN-RELATED"/>
    <property type="match status" value="1"/>
</dbReference>
<evidence type="ECO:0000313" key="2">
    <source>
        <dbReference type="EMBL" id="GFR41736.1"/>
    </source>
</evidence>
<evidence type="ECO:0000313" key="3">
    <source>
        <dbReference type="Proteomes" id="UP001054857"/>
    </source>
</evidence>